<evidence type="ECO:0008006" key="3">
    <source>
        <dbReference type="Google" id="ProtNLM"/>
    </source>
</evidence>
<dbReference type="EMBL" id="CP000076">
    <property type="protein sequence ID" value="AAY91676.1"/>
    <property type="molecule type" value="Genomic_DNA"/>
</dbReference>
<accession>Q4KE23</accession>
<gene>
    <name evidence="1" type="ordered locus">PFL_2403</name>
</gene>
<organism evidence="1 2">
    <name type="scientific">Pseudomonas fluorescens (strain ATCC BAA-477 / NRRL B-23932 / Pf-5)</name>
    <dbReference type="NCBI Taxonomy" id="220664"/>
    <lineage>
        <taxon>Bacteria</taxon>
        <taxon>Pseudomonadati</taxon>
        <taxon>Pseudomonadota</taxon>
        <taxon>Gammaproteobacteria</taxon>
        <taxon>Pseudomonadales</taxon>
        <taxon>Pseudomonadaceae</taxon>
        <taxon>Pseudomonas</taxon>
    </lineage>
</organism>
<dbReference type="eggNOG" id="ENOG5031TN9">
    <property type="taxonomic scope" value="Bacteria"/>
</dbReference>
<sequence>MQPWRCGSGVAGGRRRRTGACSSGCAVASVGYRAGPRGAEKPGFSALQLIDWRQRRVRLCRASGQHWQAHCLDREGKVLAPGSLKCRQNHFIFRWLGDRKMRHVLITLTSFALLGGASAAQARELAANDRYICSWGAGTAARAQELKLSGVSLYAARQKIQTYKFSKGWMRMMALGITEQTYDSPSRIKPEALRKSFNEDCLRYKLARR</sequence>
<protein>
    <recommendedName>
        <fullName evidence="3">Valyl-tRNA synthetase</fullName>
    </recommendedName>
</protein>
<dbReference type="STRING" id="220664.PFL_2403"/>
<evidence type="ECO:0000313" key="1">
    <source>
        <dbReference type="EMBL" id="AAY91676.1"/>
    </source>
</evidence>
<dbReference type="AlphaFoldDB" id="Q4KE23"/>
<dbReference type="KEGG" id="pfl:PFL_2403"/>
<dbReference type="Proteomes" id="UP000008540">
    <property type="component" value="Chromosome"/>
</dbReference>
<proteinExistence type="predicted"/>
<evidence type="ECO:0000313" key="2">
    <source>
        <dbReference type="Proteomes" id="UP000008540"/>
    </source>
</evidence>
<reference evidence="1 2" key="1">
    <citation type="journal article" date="2005" name="Nat. Biotechnol.">
        <title>Complete genome sequence of the plant commensal Pseudomonas fluorescens Pf-5.</title>
        <authorList>
            <person name="Paulsen I.T."/>
            <person name="Press C.M."/>
            <person name="Ravel J."/>
            <person name="Kobayashi D.Y."/>
            <person name="Myers G.S."/>
            <person name="Mavrodi D.V."/>
            <person name="DeBoy R.T."/>
            <person name="Seshadri R."/>
            <person name="Ren Q."/>
            <person name="Madupu R."/>
            <person name="Dodson R.J."/>
            <person name="Durkin A.S."/>
            <person name="Brinkac L.M."/>
            <person name="Daugherty S.C."/>
            <person name="Sullivan S.A."/>
            <person name="Rosovitz M.J."/>
            <person name="Gwinn M.L."/>
            <person name="Zhou L."/>
            <person name="Schneider D.J."/>
            <person name="Cartinhour S.W."/>
            <person name="Nelson W.C."/>
            <person name="Weidman J."/>
            <person name="Watkins K."/>
            <person name="Tran K."/>
            <person name="Khouri H."/>
            <person name="Pierson E.A."/>
            <person name="Pierson L.S.III."/>
            <person name="Thomashow L.S."/>
            <person name="Loper J.E."/>
        </authorList>
    </citation>
    <scope>NUCLEOTIDE SEQUENCE [LARGE SCALE GENOMIC DNA]</scope>
    <source>
        <strain evidence="2">ATCC BAA-477 / NRRL B-23932 / Pf-5</strain>
    </source>
</reference>
<dbReference type="HOGENOM" id="CLU_1314519_0_0_6"/>
<name>Q4KE23_PSEF5</name>